<gene>
    <name evidence="1" type="ORF">F2Q68_00040898</name>
</gene>
<reference evidence="1" key="1">
    <citation type="submission" date="2019-12" db="EMBL/GenBank/DDBJ databases">
        <title>Genome sequencing and annotation of Brassica cretica.</title>
        <authorList>
            <person name="Studholme D.J."/>
            <person name="Sarris P.F."/>
        </authorList>
    </citation>
    <scope>NUCLEOTIDE SEQUENCE</scope>
    <source>
        <strain evidence="1">PFS-001/15</strain>
        <tissue evidence="1">Leaf</tissue>
    </source>
</reference>
<accession>A0A8S9MHJ4</accession>
<dbReference type="EMBL" id="QGKW02000007">
    <property type="protein sequence ID" value="KAF2616786.1"/>
    <property type="molecule type" value="Genomic_DNA"/>
</dbReference>
<dbReference type="AlphaFoldDB" id="A0A8S9MHJ4"/>
<organism evidence="1 2">
    <name type="scientific">Brassica cretica</name>
    <name type="common">Mustard</name>
    <dbReference type="NCBI Taxonomy" id="69181"/>
    <lineage>
        <taxon>Eukaryota</taxon>
        <taxon>Viridiplantae</taxon>
        <taxon>Streptophyta</taxon>
        <taxon>Embryophyta</taxon>
        <taxon>Tracheophyta</taxon>
        <taxon>Spermatophyta</taxon>
        <taxon>Magnoliopsida</taxon>
        <taxon>eudicotyledons</taxon>
        <taxon>Gunneridae</taxon>
        <taxon>Pentapetalae</taxon>
        <taxon>rosids</taxon>
        <taxon>malvids</taxon>
        <taxon>Brassicales</taxon>
        <taxon>Brassicaceae</taxon>
        <taxon>Brassiceae</taxon>
        <taxon>Brassica</taxon>
    </lineage>
</organism>
<dbReference type="Proteomes" id="UP000712281">
    <property type="component" value="Unassembled WGS sequence"/>
</dbReference>
<sequence length="78" mass="8646">MVDDILRNVCRTSRTEPGIKCPGLVVNKKWIQPPCLGSSATLVMHGQLPRKEEVKTMVKCRCTCTAEEPSQQCLSLSD</sequence>
<protein>
    <submittedName>
        <fullName evidence="1">Uncharacterized protein</fullName>
    </submittedName>
</protein>
<evidence type="ECO:0000313" key="1">
    <source>
        <dbReference type="EMBL" id="KAF2616786.1"/>
    </source>
</evidence>
<evidence type="ECO:0000313" key="2">
    <source>
        <dbReference type="Proteomes" id="UP000712281"/>
    </source>
</evidence>
<proteinExistence type="predicted"/>
<comment type="caution">
    <text evidence="1">The sequence shown here is derived from an EMBL/GenBank/DDBJ whole genome shotgun (WGS) entry which is preliminary data.</text>
</comment>
<name>A0A8S9MHJ4_BRACR</name>